<dbReference type="OrthoDB" id="3854264at2"/>
<gene>
    <name evidence="1" type="ORF">AS594_38675</name>
</gene>
<dbReference type="EMBL" id="MEHJ01000002">
    <property type="protein sequence ID" value="OEJ21479.1"/>
    <property type="molecule type" value="Genomic_DNA"/>
</dbReference>
<dbReference type="AlphaFoldDB" id="A0A1E5NYX8"/>
<accession>A0A1E5NYX8</accession>
<dbReference type="RefSeq" id="WP_069931255.1">
    <property type="nucleotide sequence ID" value="NZ_MEHI01000005.1"/>
</dbReference>
<evidence type="ECO:0000313" key="2">
    <source>
        <dbReference type="Proteomes" id="UP000095759"/>
    </source>
</evidence>
<sequence>MQSRTVPLDLIIGPERAGQVVGALVRDLITSDLLPEPVAYRLVCEGVLAGDPWLLAEAGQLWTLRPDTGAGDEPELLFIVSRDTTQLTVEDADGRRSQIPLCTLAAYQLDQWYWAR</sequence>
<protein>
    <submittedName>
        <fullName evidence="1">Uncharacterized protein</fullName>
    </submittedName>
</protein>
<dbReference type="Proteomes" id="UP000095759">
    <property type="component" value="Unassembled WGS sequence"/>
</dbReference>
<keyword evidence="2" id="KW-1185">Reference proteome</keyword>
<proteinExistence type="predicted"/>
<evidence type="ECO:0000313" key="1">
    <source>
        <dbReference type="EMBL" id="OEJ21479.1"/>
    </source>
</evidence>
<comment type="caution">
    <text evidence="1">The sequence shown here is derived from an EMBL/GenBank/DDBJ whole genome shotgun (WGS) entry which is preliminary data.</text>
</comment>
<organism evidence="1 2">
    <name type="scientific">Streptomyces agglomeratus</name>
    <dbReference type="NCBI Taxonomy" id="285458"/>
    <lineage>
        <taxon>Bacteria</taxon>
        <taxon>Bacillati</taxon>
        <taxon>Actinomycetota</taxon>
        <taxon>Actinomycetes</taxon>
        <taxon>Kitasatosporales</taxon>
        <taxon>Streptomycetaceae</taxon>
        <taxon>Streptomyces</taxon>
    </lineage>
</organism>
<reference evidence="1 2" key="1">
    <citation type="submission" date="2016-08" db="EMBL/GenBank/DDBJ databases">
        <title>Complete genome sequence of Streptomyces agglomeratus strain 6-3-2, a novel anti-MRSA actinomycete isolated from Wuli of Tebit, China.</title>
        <authorList>
            <person name="Chen X."/>
        </authorList>
    </citation>
    <scope>NUCLEOTIDE SEQUENCE [LARGE SCALE GENOMIC DNA]</scope>
    <source>
        <strain evidence="1 2">6-3-2</strain>
    </source>
</reference>
<name>A0A1E5NYX8_9ACTN</name>